<feature type="non-terminal residue" evidence="2">
    <location>
        <position position="69"/>
    </location>
</feature>
<organism evidence="2 3">
    <name type="scientific">Phocaeicola sartorii</name>
    <dbReference type="NCBI Taxonomy" id="671267"/>
    <lineage>
        <taxon>Bacteria</taxon>
        <taxon>Pseudomonadati</taxon>
        <taxon>Bacteroidota</taxon>
        <taxon>Bacteroidia</taxon>
        <taxon>Bacteroidales</taxon>
        <taxon>Bacteroidaceae</taxon>
        <taxon>Phocaeicola</taxon>
    </lineage>
</organism>
<reference evidence="2 3" key="1">
    <citation type="submission" date="2019-04" db="EMBL/GenBank/DDBJ databases">
        <title>Microbes associate with the intestines of laboratory mice.</title>
        <authorList>
            <person name="Navarre W."/>
            <person name="Wong E."/>
            <person name="Huang K."/>
            <person name="Tropini C."/>
            <person name="Ng K."/>
            <person name="Yu B."/>
        </authorList>
    </citation>
    <scope>NUCLEOTIDE SEQUENCE [LARGE SCALE GENOMIC DNA]</scope>
    <source>
        <strain evidence="2 3">NM22_B1</strain>
    </source>
</reference>
<comment type="caution">
    <text evidence="2">The sequence shown here is derived from an EMBL/GenBank/DDBJ whole genome shotgun (WGS) entry which is preliminary data.</text>
</comment>
<protein>
    <submittedName>
        <fullName evidence="2">Uncharacterized protein</fullName>
    </submittedName>
</protein>
<feature type="region of interest" description="Disordered" evidence="1">
    <location>
        <begin position="48"/>
        <end position="69"/>
    </location>
</feature>
<feature type="compositionally biased region" description="Basic and acidic residues" evidence="1">
    <location>
        <begin position="55"/>
        <end position="69"/>
    </location>
</feature>
<dbReference type="EMBL" id="SRYJ01000123">
    <property type="protein sequence ID" value="TGY65227.1"/>
    <property type="molecule type" value="Genomic_DNA"/>
</dbReference>
<dbReference type="AlphaFoldDB" id="A0A4S2F9M3"/>
<evidence type="ECO:0000256" key="1">
    <source>
        <dbReference type="SAM" id="MobiDB-lite"/>
    </source>
</evidence>
<dbReference type="Proteomes" id="UP000310760">
    <property type="component" value="Unassembled WGS sequence"/>
</dbReference>
<proteinExistence type="predicted"/>
<evidence type="ECO:0000313" key="3">
    <source>
        <dbReference type="Proteomes" id="UP000310760"/>
    </source>
</evidence>
<sequence length="69" mass="7830">MLKNCCHCYHPTPWNRHGQGVWMGGGSTFFYAGKRAAATTFIPFLSQNVRRRGKKQAEEDHTPEKGDGY</sequence>
<evidence type="ECO:0000313" key="2">
    <source>
        <dbReference type="EMBL" id="TGY65227.1"/>
    </source>
</evidence>
<gene>
    <name evidence="2" type="ORF">E5339_21285</name>
</gene>
<accession>A0A4S2F9M3</accession>
<name>A0A4S2F9M3_9BACT</name>